<sequence length="325" mass="35340">MADGGPATENVLARKVRGPKMRLAGFPPMDALCHTFASIAATRVRAELRPGIDVSVYGFEVARHGDYLRNLFAPSAIYLLGFPGKLGMALTKAHPRLLGKVLDIYLGGDGSFEESNFQRSLTAIDLSIYGRFVDIVARCFDDAVREHCTRSAIGVASRTRFEQQPGMVRIAPDQAEVFIIKLNFHMNEDKRGAGLDFVVPVSVLENLKRDLIAAQGAGSDSMRGAWARHMMTEVIESRLPLRAIIPAGTHTVGRLARLTHGDLLELPAHALGKIELRVETAAGPTCVACGKLGAVDWSKAVRLETDPDESFLEPLMRRRAALGGD</sequence>
<evidence type="ECO:0000256" key="1">
    <source>
        <dbReference type="ARBA" id="ARBA00004117"/>
    </source>
</evidence>
<keyword evidence="4" id="KW-0145">Chemotaxis</keyword>
<dbReference type="Proteomes" id="UP001239909">
    <property type="component" value="Unassembled WGS sequence"/>
</dbReference>
<proteinExistence type="inferred from homology"/>
<dbReference type="PANTHER" id="PTHR30034">
    <property type="entry name" value="FLAGELLAR MOTOR SWITCH PROTEIN FLIM"/>
    <property type="match status" value="1"/>
</dbReference>
<comment type="caution">
    <text evidence="6">The sequence shown here is derived from an EMBL/GenBank/DDBJ whole genome shotgun (WGS) entry which is preliminary data.</text>
</comment>
<reference evidence="6 7" key="1">
    <citation type="submission" date="2023-04" db="EMBL/GenBank/DDBJ databases">
        <title>Marinoamorphus aggregata gen. nov., sp. Nov., isolate from tissue of brittle star Ophioplocus japonicus.</title>
        <authorList>
            <person name="Kawano K."/>
            <person name="Sawayama S."/>
            <person name="Nakagawa S."/>
        </authorList>
    </citation>
    <scope>NUCLEOTIDE SEQUENCE [LARGE SCALE GENOMIC DNA]</scope>
    <source>
        <strain evidence="6 7">NKW23</strain>
    </source>
</reference>
<evidence type="ECO:0000256" key="2">
    <source>
        <dbReference type="ARBA" id="ARBA00011049"/>
    </source>
</evidence>
<dbReference type="SUPFAM" id="SSF101801">
    <property type="entry name" value="Surface presentation of antigens (SPOA)"/>
    <property type="match status" value="1"/>
</dbReference>
<dbReference type="RefSeq" id="WP_285672681.1">
    <property type="nucleotide sequence ID" value="NZ_BSYI01000025.1"/>
</dbReference>
<keyword evidence="5" id="KW-0975">Bacterial flagellum</keyword>
<dbReference type="InterPro" id="IPR036429">
    <property type="entry name" value="SpoA-like_sf"/>
</dbReference>
<evidence type="ECO:0000313" key="7">
    <source>
        <dbReference type="Proteomes" id="UP001239909"/>
    </source>
</evidence>
<dbReference type="EMBL" id="BSYI01000025">
    <property type="protein sequence ID" value="GMG83858.1"/>
    <property type="molecule type" value="Genomic_DNA"/>
</dbReference>
<evidence type="ECO:0000256" key="5">
    <source>
        <dbReference type="ARBA" id="ARBA00023143"/>
    </source>
</evidence>
<evidence type="ECO:0000256" key="4">
    <source>
        <dbReference type="ARBA" id="ARBA00022500"/>
    </source>
</evidence>
<dbReference type="Gene3D" id="2.30.330.10">
    <property type="entry name" value="SpoA-like"/>
    <property type="match status" value="1"/>
</dbReference>
<gene>
    <name evidence="6" type="ORF">LNKW23_30720</name>
</gene>
<comment type="similarity">
    <text evidence="2">Belongs to the FliM family.</text>
</comment>
<dbReference type="InterPro" id="IPR028976">
    <property type="entry name" value="CheC-like_sf"/>
</dbReference>
<comment type="subcellular location">
    <subcellularLocation>
        <location evidence="1">Bacterial flagellum basal body</location>
    </subcellularLocation>
</comment>
<organism evidence="6 7">
    <name type="scientific">Paralimibaculum aggregatum</name>
    <dbReference type="NCBI Taxonomy" id="3036245"/>
    <lineage>
        <taxon>Bacteria</taxon>
        <taxon>Pseudomonadati</taxon>
        <taxon>Pseudomonadota</taxon>
        <taxon>Alphaproteobacteria</taxon>
        <taxon>Rhodobacterales</taxon>
        <taxon>Paracoccaceae</taxon>
        <taxon>Paralimibaculum</taxon>
    </lineage>
</organism>
<dbReference type="Gene3D" id="3.40.1550.10">
    <property type="entry name" value="CheC-like"/>
    <property type="match status" value="1"/>
</dbReference>
<dbReference type="PANTHER" id="PTHR30034:SF6">
    <property type="entry name" value="YOP PROTEINS TRANSLOCATION PROTEIN Q"/>
    <property type="match status" value="1"/>
</dbReference>
<dbReference type="InterPro" id="IPR001689">
    <property type="entry name" value="Flag_FliM"/>
</dbReference>
<accession>A0ABQ6LR47</accession>
<keyword evidence="7" id="KW-1185">Reference proteome</keyword>
<evidence type="ECO:0000313" key="6">
    <source>
        <dbReference type="EMBL" id="GMG83858.1"/>
    </source>
</evidence>
<name>A0ABQ6LR47_9RHOB</name>
<evidence type="ECO:0000256" key="3">
    <source>
        <dbReference type="ARBA" id="ARBA00021898"/>
    </source>
</evidence>
<dbReference type="Pfam" id="PF02154">
    <property type="entry name" value="FliM"/>
    <property type="match status" value="1"/>
</dbReference>
<protein>
    <recommendedName>
        <fullName evidence="3">Flagellar motor switch protein FliM</fullName>
    </recommendedName>
</protein>